<reference evidence="1" key="1">
    <citation type="submission" date="2018-05" db="EMBL/GenBank/DDBJ databases">
        <authorList>
            <person name="Lanie J.A."/>
            <person name="Ng W.-L."/>
            <person name="Kazmierczak K.M."/>
            <person name="Andrzejewski T.M."/>
            <person name="Davidsen T.M."/>
            <person name="Wayne K.J."/>
            <person name="Tettelin H."/>
            <person name="Glass J.I."/>
            <person name="Rusch D."/>
            <person name="Podicherti R."/>
            <person name="Tsui H.-C.T."/>
            <person name="Winkler M.E."/>
        </authorList>
    </citation>
    <scope>NUCLEOTIDE SEQUENCE</scope>
</reference>
<name>A0A382FCC5_9ZZZZ</name>
<dbReference type="AlphaFoldDB" id="A0A382FCC5"/>
<dbReference type="Pfam" id="PF05258">
    <property type="entry name" value="DciA"/>
    <property type="match status" value="1"/>
</dbReference>
<dbReference type="PANTHER" id="PTHR36456:SF1">
    <property type="entry name" value="UPF0232 PROTEIN SCO3875"/>
    <property type="match status" value="1"/>
</dbReference>
<dbReference type="EMBL" id="UINC01048758">
    <property type="protein sequence ID" value="SVB59701.1"/>
    <property type="molecule type" value="Genomic_DNA"/>
</dbReference>
<dbReference type="InterPro" id="IPR007922">
    <property type="entry name" value="DciA-like"/>
</dbReference>
<sequence>VQALKTAIKIFLRKSGLETGVKQNTALLVWGEVVGKNIAENTSPEKVEHGTLTVKVENSSWRQELVFKKKEIIEKLNSKLGKKTIKEIRFI</sequence>
<accession>A0A382FCC5</accession>
<evidence type="ECO:0008006" key="2">
    <source>
        <dbReference type="Google" id="ProtNLM"/>
    </source>
</evidence>
<gene>
    <name evidence="1" type="ORF">METZ01_LOCUS212555</name>
</gene>
<proteinExistence type="predicted"/>
<evidence type="ECO:0000313" key="1">
    <source>
        <dbReference type="EMBL" id="SVB59701.1"/>
    </source>
</evidence>
<organism evidence="1">
    <name type="scientific">marine metagenome</name>
    <dbReference type="NCBI Taxonomy" id="408172"/>
    <lineage>
        <taxon>unclassified sequences</taxon>
        <taxon>metagenomes</taxon>
        <taxon>ecological metagenomes</taxon>
    </lineage>
</organism>
<dbReference type="PANTHER" id="PTHR36456">
    <property type="entry name" value="UPF0232 PROTEIN SCO3875"/>
    <property type="match status" value="1"/>
</dbReference>
<protein>
    <recommendedName>
        <fullName evidence="2">DUF721 domain-containing protein</fullName>
    </recommendedName>
</protein>
<feature type="non-terminal residue" evidence="1">
    <location>
        <position position="1"/>
    </location>
</feature>